<evidence type="ECO:0000256" key="9">
    <source>
        <dbReference type="SAM" id="Coils"/>
    </source>
</evidence>
<dbReference type="PROSITE" id="PS01148">
    <property type="entry name" value="UPF0033"/>
    <property type="match status" value="1"/>
</dbReference>
<evidence type="ECO:0000256" key="5">
    <source>
        <dbReference type="ARBA" id="ARBA00022898"/>
    </source>
</evidence>
<keyword evidence="9" id="KW-0175">Coiled coil</keyword>
<dbReference type="InterPro" id="IPR015422">
    <property type="entry name" value="PyrdxlP-dep_Trfase_small"/>
</dbReference>
<evidence type="ECO:0000256" key="2">
    <source>
        <dbReference type="ARBA" id="ARBA00006490"/>
    </source>
</evidence>
<dbReference type="InterPro" id="IPR001455">
    <property type="entry name" value="TusA-like"/>
</dbReference>
<dbReference type="GO" id="GO:0031071">
    <property type="term" value="F:cysteine desulfurase activity"/>
    <property type="evidence" value="ECO:0007669"/>
    <property type="project" value="UniProtKB-EC"/>
</dbReference>
<dbReference type="InterPro" id="IPR015424">
    <property type="entry name" value="PyrdxlP-dep_Trfase"/>
</dbReference>
<comment type="cofactor">
    <cofactor evidence="1">
        <name>pyridoxal 5'-phosphate</name>
        <dbReference type="ChEBI" id="CHEBI:597326"/>
    </cofactor>
</comment>
<comment type="catalytic activity">
    <reaction evidence="8">
        <text>(sulfur carrier)-H + L-cysteine = (sulfur carrier)-SH + L-alanine</text>
        <dbReference type="Rhea" id="RHEA:43892"/>
        <dbReference type="Rhea" id="RHEA-COMP:14737"/>
        <dbReference type="Rhea" id="RHEA-COMP:14739"/>
        <dbReference type="ChEBI" id="CHEBI:29917"/>
        <dbReference type="ChEBI" id="CHEBI:35235"/>
        <dbReference type="ChEBI" id="CHEBI:57972"/>
        <dbReference type="ChEBI" id="CHEBI:64428"/>
        <dbReference type="EC" id="2.8.1.7"/>
    </reaction>
</comment>
<feature type="domain" description="UPF0033" evidence="10">
    <location>
        <begin position="391"/>
        <end position="415"/>
    </location>
</feature>
<dbReference type="GO" id="GO:0046872">
    <property type="term" value="F:metal ion binding"/>
    <property type="evidence" value="ECO:0007669"/>
    <property type="project" value="UniProtKB-KW"/>
</dbReference>
<keyword evidence="3" id="KW-0808">Transferase</keyword>
<reference evidence="11" key="1">
    <citation type="submission" date="2022-10" db="EMBL/GenBank/DDBJ databases">
        <title>The complete genomes of actinobacterial strains from the NBC collection.</title>
        <authorList>
            <person name="Joergensen T.S."/>
            <person name="Alvarez Arevalo M."/>
            <person name="Sterndorff E.B."/>
            <person name="Faurdal D."/>
            <person name="Vuksanovic O."/>
            <person name="Mourched A.-S."/>
            <person name="Charusanti P."/>
            <person name="Shaw S."/>
            <person name="Blin K."/>
            <person name="Weber T."/>
        </authorList>
    </citation>
    <scope>NUCLEOTIDE SEQUENCE</scope>
    <source>
        <strain evidence="11">NBC_00148</strain>
    </source>
</reference>
<dbReference type="Gene3D" id="3.90.1150.10">
    <property type="entry name" value="Aspartate Aminotransferase, domain 1"/>
    <property type="match status" value="1"/>
</dbReference>
<gene>
    <name evidence="11" type="ORF">OG222_08685</name>
</gene>
<dbReference type="Gene3D" id="3.30.110.40">
    <property type="entry name" value="TusA-like domain"/>
    <property type="match status" value="1"/>
</dbReference>
<evidence type="ECO:0000256" key="4">
    <source>
        <dbReference type="ARBA" id="ARBA00022723"/>
    </source>
</evidence>
<dbReference type="SUPFAM" id="SSF64307">
    <property type="entry name" value="SirA-like"/>
    <property type="match status" value="1"/>
</dbReference>
<dbReference type="AlphaFoldDB" id="A0AAU1LPM0"/>
<dbReference type="InterPro" id="IPR016454">
    <property type="entry name" value="Cysteine_dSase"/>
</dbReference>
<comment type="similarity">
    <text evidence="2">Belongs to the class-V pyridoxal-phosphate-dependent aminotransferase family. NifS/IscS subfamily.</text>
</comment>
<dbReference type="InterPro" id="IPR015421">
    <property type="entry name" value="PyrdxlP-dep_Trfase_major"/>
</dbReference>
<dbReference type="PIRSF" id="PIRSF005572">
    <property type="entry name" value="NifS"/>
    <property type="match status" value="1"/>
</dbReference>
<dbReference type="EMBL" id="CP108169">
    <property type="protein sequence ID" value="WTQ73157.1"/>
    <property type="molecule type" value="Genomic_DNA"/>
</dbReference>
<dbReference type="CDD" id="cd00291">
    <property type="entry name" value="SirA_YedF_YeeD"/>
    <property type="match status" value="1"/>
</dbReference>
<dbReference type="Pfam" id="PF01206">
    <property type="entry name" value="TusA"/>
    <property type="match status" value="1"/>
</dbReference>
<organism evidence="11">
    <name type="scientific">Streptomyces sp. NBC_00148</name>
    <dbReference type="NCBI Taxonomy" id="2903626"/>
    <lineage>
        <taxon>Bacteria</taxon>
        <taxon>Bacillati</taxon>
        <taxon>Actinomycetota</taxon>
        <taxon>Actinomycetes</taxon>
        <taxon>Kitasatosporales</taxon>
        <taxon>Streptomycetaceae</taxon>
        <taxon>Streptomyces</taxon>
    </lineage>
</organism>
<name>A0AAU1LPM0_9ACTN</name>
<evidence type="ECO:0000256" key="1">
    <source>
        <dbReference type="ARBA" id="ARBA00001933"/>
    </source>
</evidence>
<dbReference type="Gene3D" id="3.40.640.10">
    <property type="entry name" value="Type I PLP-dependent aspartate aminotransferase-like (Major domain)"/>
    <property type="match status" value="1"/>
</dbReference>
<keyword evidence="6" id="KW-0408">Iron</keyword>
<feature type="coiled-coil region" evidence="9">
    <location>
        <begin position="242"/>
        <end position="269"/>
    </location>
</feature>
<dbReference type="PANTHER" id="PTHR11601">
    <property type="entry name" value="CYSTEINE DESULFURYLASE FAMILY MEMBER"/>
    <property type="match status" value="1"/>
</dbReference>
<accession>A0AAU1LPM0</accession>
<dbReference type="InterPro" id="IPR000192">
    <property type="entry name" value="Aminotrans_V_dom"/>
</dbReference>
<evidence type="ECO:0000256" key="7">
    <source>
        <dbReference type="ARBA" id="ARBA00023014"/>
    </source>
</evidence>
<proteinExistence type="inferred from homology"/>
<keyword evidence="5" id="KW-0663">Pyridoxal phosphate</keyword>
<dbReference type="PANTHER" id="PTHR11601:SF34">
    <property type="entry name" value="CYSTEINE DESULFURASE"/>
    <property type="match status" value="1"/>
</dbReference>
<dbReference type="SUPFAM" id="SSF53383">
    <property type="entry name" value="PLP-dependent transferases"/>
    <property type="match status" value="1"/>
</dbReference>
<dbReference type="Pfam" id="PF00266">
    <property type="entry name" value="Aminotran_5"/>
    <property type="match status" value="1"/>
</dbReference>
<evidence type="ECO:0000256" key="3">
    <source>
        <dbReference type="ARBA" id="ARBA00022679"/>
    </source>
</evidence>
<evidence type="ECO:0000313" key="11">
    <source>
        <dbReference type="EMBL" id="WTQ73157.1"/>
    </source>
</evidence>
<evidence type="ECO:0000259" key="10">
    <source>
        <dbReference type="PROSITE" id="PS01148"/>
    </source>
</evidence>
<keyword evidence="7" id="KW-0411">Iron-sulfur</keyword>
<keyword evidence="4" id="KW-0479">Metal-binding</keyword>
<sequence length="460" mass="48230">MPYFDAASSAPLHPVARQALQASLDEGWADPARLYREGRRAALLLDAARETAAEAVGCRPDELVFTSSGTRAVHSGIAGVLSGRRRVGSHLVLSAVEHSSVFHSATALEAAGGSFTEVPVDRAGAVDPSAYDRALRPDTALACLQSANHEVGTEQPVVETAGICAEAGVPLLVDAAQSLGWGPVPGRWSLLTASAHKWGGPAGVGLLAVRKGVRFAPQGPVDERESGRAAGFENIPAIVAAAASLRAVRAEAEAEAERLRALVNRIRTAVPELVPDVEVVGDPVRRLPHLVTFSCLYVDGETVLHELDRAGFSVSSGSSCTSSTLTPSHVLKAMGVLTEGNIRVSLPARTTEEEVGRFLDVLPGVVAEVRERLGAPAAPAPSAEPRASLVVDALGRRCPIPVIELAKVIGEVPVGGTVTVLSDDEAARLDIPAWCTMREQEYVGEEPADRGSAYVVRRLL</sequence>
<dbReference type="InterPro" id="IPR036868">
    <property type="entry name" value="TusA-like_sf"/>
</dbReference>
<dbReference type="GO" id="GO:0051536">
    <property type="term" value="F:iron-sulfur cluster binding"/>
    <property type="evidence" value="ECO:0007669"/>
    <property type="project" value="UniProtKB-KW"/>
</dbReference>
<evidence type="ECO:0000256" key="8">
    <source>
        <dbReference type="ARBA" id="ARBA00050776"/>
    </source>
</evidence>
<evidence type="ECO:0000256" key="6">
    <source>
        <dbReference type="ARBA" id="ARBA00023004"/>
    </source>
</evidence>
<protein>
    <submittedName>
        <fullName evidence="11">Cysteine desulfurase/sulfurtransferase TusA family protein</fullName>
    </submittedName>
</protein>